<evidence type="ECO:0000256" key="3">
    <source>
        <dbReference type="ARBA" id="ARBA00022722"/>
    </source>
</evidence>
<keyword evidence="9" id="KW-1185">Reference proteome</keyword>
<name>A0AAV3Q6B0_LITER</name>
<evidence type="ECO:0000313" key="8">
    <source>
        <dbReference type="EMBL" id="GAA0159599.1"/>
    </source>
</evidence>
<keyword evidence="4" id="KW-0255">Endonuclease</keyword>
<feature type="domain" description="Reverse transcriptase RNase H-like" evidence="7">
    <location>
        <begin position="43"/>
        <end position="132"/>
    </location>
</feature>
<keyword evidence="1" id="KW-0808">Transferase</keyword>
<reference evidence="8 9" key="1">
    <citation type="submission" date="2024-01" db="EMBL/GenBank/DDBJ databases">
        <title>The complete chloroplast genome sequence of Lithospermum erythrorhizon: insights into the phylogenetic relationship among Boraginaceae species and the maternal lineages of purple gromwells.</title>
        <authorList>
            <person name="Okada T."/>
            <person name="Watanabe K."/>
        </authorList>
    </citation>
    <scope>NUCLEOTIDE SEQUENCE [LARGE SCALE GENOMIC DNA]</scope>
</reference>
<dbReference type="Pfam" id="PF17917">
    <property type="entry name" value="RT_RNaseH"/>
    <property type="match status" value="1"/>
</dbReference>
<evidence type="ECO:0000256" key="6">
    <source>
        <dbReference type="ARBA" id="ARBA00022918"/>
    </source>
</evidence>
<keyword evidence="6" id="KW-0695">RNA-directed DNA polymerase</keyword>
<dbReference type="Proteomes" id="UP001454036">
    <property type="component" value="Unassembled WGS sequence"/>
</dbReference>
<dbReference type="InterPro" id="IPR043502">
    <property type="entry name" value="DNA/RNA_pol_sf"/>
</dbReference>
<gene>
    <name evidence="8" type="ORF">LIER_16337</name>
</gene>
<dbReference type="AlphaFoldDB" id="A0AAV3Q6B0"/>
<sequence>MEPPTSYKDVQKLTVRLAVLSRFISKSGDQNLPFFKKLRQVSEGVVRSVLLREERGAQRPIYYFSHVLHGPEKNYLLIDKFVLALVTLARKLKANFEAHPIRVMTDQPIKRVVSSPVHYGRLTTWAIELSEFEINYAPHTGIKAQVLANFIVENSTRSVSEAPSQEKELEEASKWYEKAAPIGRAQF</sequence>
<proteinExistence type="predicted"/>
<evidence type="ECO:0000313" key="9">
    <source>
        <dbReference type="Proteomes" id="UP001454036"/>
    </source>
</evidence>
<protein>
    <recommendedName>
        <fullName evidence="7">Reverse transcriptase RNase H-like domain-containing protein</fullName>
    </recommendedName>
</protein>
<keyword evidence="2" id="KW-0548">Nucleotidyltransferase</keyword>
<evidence type="ECO:0000256" key="4">
    <source>
        <dbReference type="ARBA" id="ARBA00022759"/>
    </source>
</evidence>
<organism evidence="8 9">
    <name type="scientific">Lithospermum erythrorhizon</name>
    <name type="common">Purple gromwell</name>
    <name type="synonym">Lithospermum officinale var. erythrorhizon</name>
    <dbReference type="NCBI Taxonomy" id="34254"/>
    <lineage>
        <taxon>Eukaryota</taxon>
        <taxon>Viridiplantae</taxon>
        <taxon>Streptophyta</taxon>
        <taxon>Embryophyta</taxon>
        <taxon>Tracheophyta</taxon>
        <taxon>Spermatophyta</taxon>
        <taxon>Magnoliopsida</taxon>
        <taxon>eudicotyledons</taxon>
        <taxon>Gunneridae</taxon>
        <taxon>Pentapetalae</taxon>
        <taxon>asterids</taxon>
        <taxon>lamiids</taxon>
        <taxon>Boraginales</taxon>
        <taxon>Boraginaceae</taxon>
        <taxon>Boraginoideae</taxon>
        <taxon>Lithospermeae</taxon>
        <taxon>Lithospermum</taxon>
    </lineage>
</organism>
<dbReference type="EMBL" id="BAABME010003642">
    <property type="protein sequence ID" value="GAA0159599.1"/>
    <property type="molecule type" value="Genomic_DNA"/>
</dbReference>
<accession>A0AAV3Q6B0</accession>
<dbReference type="GO" id="GO:0003964">
    <property type="term" value="F:RNA-directed DNA polymerase activity"/>
    <property type="evidence" value="ECO:0007669"/>
    <property type="project" value="UniProtKB-KW"/>
</dbReference>
<dbReference type="GO" id="GO:0004519">
    <property type="term" value="F:endonuclease activity"/>
    <property type="evidence" value="ECO:0007669"/>
    <property type="project" value="UniProtKB-KW"/>
</dbReference>
<evidence type="ECO:0000256" key="1">
    <source>
        <dbReference type="ARBA" id="ARBA00022679"/>
    </source>
</evidence>
<dbReference type="PANTHER" id="PTHR48475">
    <property type="entry name" value="RIBONUCLEASE H"/>
    <property type="match status" value="1"/>
</dbReference>
<keyword evidence="5" id="KW-0378">Hydrolase</keyword>
<dbReference type="InterPro" id="IPR041373">
    <property type="entry name" value="RT_RNaseH"/>
</dbReference>
<dbReference type="PANTHER" id="PTHR48475:SF2">
    <property type="entry name" value="RIBONUCLEASE H"/>
    <property type="match status" value="1"/>
</dbReference>
<evidence type="ECO:0000256" key="5">
    <source>
        <dbReference type="ARBA" id="ARBA00022801"/>
    </source>
</evidence>
<dbReference type="SUPFAM" id="SSF56672">
    <property type="entry name" value="DNA/RNA polymerases"/>
    <property type="match status" value="1"/>
</dbReference>
<evidence type="ECO:0000256" key="2">
    <source>
        <dbReference type="ARBA" id="ARBA00022695"/>
    </source>
</evidence>
<comment type="caution">
    <text evidence="8">The sequence shown here is derived from an EMBL/GenBank/DDBJ whole genome shotgun (WGS) entry which is preliminary data.</text>
</comment>
<evidence type="ECO:0000259" key="7">
    <source>
        <dbReference type="Pfam" id="PF17917"/>
    </source>
</evidence>
<keyword evidence="3" id="KW-0540">Nuclease</keyword>
<dbReference type="GO" id="GO:0016787">
    <property type="term" value="F:hydrolase activity"/>
    <property type="evidence" value="ECO:0007669"/>
    <property type="project" value="UniProtKB-KW"/>
</dbReference>